<evidence type="ECO:0000313" key="1">
    <source>
        <dbReference type="EMBL" id="PZR05114.1"/>
    </source>
</evidence>
<evidence type="ECO:0008006" key="3">
    <source>
        <dbReference type="Google" id="ProtNLM"/>
    </source>
</evidence>
<dbReference type="Proteomes" id="UP000249061">
    <property type="component" value="Unassembled WGS sequence"/>
</dbReference>
<comment type="caution">
    <text evidence="1">The sequence shown here is derived from an EMBL/GenBank/DDBJ whole genome shotgun (WGS) entry which is preliminary data.</text>
</comment>
<gene>
    <name evidence="1" type="ORF">DI536_32990</name>
</gene>
<reference evidence="1 2" key="1">
    <citation type="submission" date="2017-08" db="EMBL/GenBank/DDBJ databases">
        <title>Infants hospitalized years apart are colonized by the same room-sourced microbial strains.</title>
        <authorList>
            <person name="Brooks B."/>
            <person name="Olm M.R."/>
            <person name="Firek B.A."/>
            <person name="Baker R."/>
            <person name="Thomas B.C."/>
            <person name="Morowitz M.J."/>
            <person name="Banfield J.F."/>
        </authorList>
    </citation>
    <scope>NUCLEOTIDE SEQUENCE [LARGE SCALE GENOMIC DNA]</scope>
    <source>
        <strain evidence="1">S2_003_000_R2_14</strain>
    </source>
</reference>
<proteinExistence type="predicted"/>
<accession>A0A2W5UPA7</accession>
<sequence>MTCEDIELELSGGTLSARGREHLDGCASCRETARLLGLAALPPVTEVERMMMNSLASGTQAAWRSKESRGGTLRRAASLAMAAGVGALVASVAMVKLRPVPEPEVRVQTIHITPPELPDIELVDSNLSDDEVFFDVGWPSPTEGDL</sequence>
<name>A0A2W5UPA7_9BACT</name>
<dbReference type="AlphaFoldDB" id="A0A2W5UPA7"/>
<evidence type="ECO:0000313" key="2">
    <source>
        <dbReference type="Proteomes" id="UP000249061"/>
    </source>
</evidence>
<organism evidence="1 2">
    <name type="scientific">Archangium gephyra</name>
    <dbReference type="NCBI Taxonomy" id="48"/>
    <lineage>
        <taxon>Bacteria</taxon>
        <taxon>Pseudomonadati</taxon>
        <taxon>Myxococcota</taxon>
        <taxon>Myxococcia</taxon>
        <taxon>Myxococcales</taxon>
        <taxon>Cystobacterineae</taxon>
        <taxon>Archangiaceae</taxon>
        <taxon>Archangium</taxon>
    </lineage>
</organism>
<protein>
    <recommendedName>
        <fullName evidence="3">Zinc-finger domain-containing protein</fullName>
    </recommendedName>
</protein>
<dbReference type="EMBL" id="QFQP01000048">
    <property type="protein sequence ID" value="PZR05114.1"/>
    <property type="molecule type" value="Genomic_DNA"/>
</dbReference>